<keyword evidence="4" id="KW-1185">Reference proteome</keyword>
<dbReference type="Pfam" id="PF07885">
    <property type="entry name" value="Ion_trans_2"/>
    <property type="match status" value="1"/>
</dbReference>
<organism evidence="3 4">
    <name type="scientific">Cellvibrio mixtus</name>
    <dbReference type="NCBI Taxonomy" id="39650"/>
    <lineage>
        <taxon>Bacteria</taxon>
        <taxon>Pseudomonadati</taxon>
        <taxon>Pseudomonadota</taxon>
        <taxon>Gammaproteobacteria</taxon>
        <taxon>Cellvibrionales</taxon>
        <taxon>Cellvibrionaceae</taxon>
        <taxon>Cellvibrio</taxon>
    </lineage>
</organism>
<keyword evidence="1" id="KW-1133">Transmembrane helix</keyword>
<accession>A0A266QC14</accession>
<evidence type="ECO:0000256" key="1">
    <source>
        <dbReference type="SAM" id="Phobius"/>
    </source>
</evidence>
<dbReference type="Proteomes" id="UP000216101">
    <property type="component" value="Unassembled WGS sequence"/>
</dbReference>
<dbReference type="EMBL" id="NHNI01000001">
    <property type="protein sequence ID" value="OZY87423.1"/>
    <property type="molecule type" value="Genomic_DNA"/>
</dbReference>
<comment type="caution">
    <text evidence="3">The sequence shown here is derived from an EMBL/GenBank/DDBJ whole genome shotgun (WGS) entry which is preliminary data.</text>
</comment>
<feature type="domain" description="Potassium channel" evidence="2">
    <location>
        <begin position="52"/>
        <end position="140"/>
    </location>
</feature>
<keyword evidence="1" id="KW-0472">Membrane</keyword>
<feature type="transmembrane region" description="Helical" evidence="1">
    <location>
        <begin position="39"/>
        <end position="66"/>
    </location>
</feature>
<name>A0A266QC14_9GAMM</name>
<dbReference type="RefSeq" id="WP_094984831.1">
    <property type="nucleotide sequence ID" value="NZ_NHNI01000001.1"/>
</dbReference>
<gene>
    <name evidence="3" type="ORF">CBP51_10725</name>
</gene>
<dbReference type="InterPro" id="IPR013099">
    <property type="entry name" value="K_chnl_dom"/>
</dbReference>
<evidence type="ECO:0000313" key="4">
    <source>
        <dbReference type="Proteomes" id="UP000216101"/>
    </source>
</evidence>
<dbReference type="AlphaFoldDB" id="A0A266QC14"/>
<evidence type="ECO:0000313" key="3">
    <source>
        <dbReference type="EMBL" id="OZY87423.1"/>
    </source>
</evidence>
<feature type="transmembrane region" description="Helical" evidence="1">
    <location>
        <begin position="117"/>
        <end position="142"/>
    </location>
</feature>
<dbReference type="Gene3D" id="1.10.287.70">
    <property type="match status" value="1"/>
</dbReference>
<protein>
    <recommendedName>
        <fullName evidence="2">Potassium channel domain-containing protein</fullName>
    </recommendedName>
</protein>
<sequence>MLISLVINFVVVAVCVLLHFEAINILTNTLFKPKATPRIRILLSFFACFLAHLLEVLIFALAYYAYMQVGGFGQLVGGDLDGHGLFGTPSTSLIDCIYFSLTCYTSLGFGDLAPTGWLRFLAGIEALIGLLLIAWTASFMYLEMQKHWKVK</sequence>
<keyword evidence="1" id="KW-0812">Transmembrane</keyword>
<reference evidence="4" key="1">
    <citation type="submission" date="2017-05" db="EMBL/GenBank/DDBJ databases">
        <authorList>
            <person name="Barney B.M."/>
        </authorList>
    </citation>
    <scope>NUCLEOTIDE SEQUENCE [LARGE SCALE GENOMIC DNA]</scope>
    <source>
        <strain evidence="4">PSBB022</strain>
    </source>
</reference>
<evidence type="ECO:0000259" key="2">
    <source>
        <dbReference type="Pfam" id="PF07885"/>
    </source>
</evidence>
<proteinExistence type="predicted"/>
<dbReference type="SUPFAM" id="SSF81324">
    <property type="entry name" value="Voltage-gated potassium channels"/>
    <property type="match status" value="1"/>
</dbReference>
<feature type="transmembrane region" description="Helical" evidence="1">
    <location>
        <begin position="6"/>
        <end position="27"/>
    </location>
</feature>